<evidence type="ECO:0000313" key="7">
    <source>
        <dbReference type="EMBL" id="KAJ8886124.1"/>
    </source>
</evidence>
<keyword evidence="1" id="KW-0677">Repeat</keyword>
<dbReference type="PROSITE" id="PS51982">
    <property type="entry name" value="CMP"/>
    <property type="match status" value="1"/>
</dbReference>
<evidence type="ECO:0000259" key="6">
    <source>
        <dbReference type="PROSITE" id="PS51982"/>
    </source>
</evidence>
<reference evidence="7 8" key="1">
    <citation type="submission" date="2023-02" db="EMBL/GenBank/DDBJ databases">
        <title>LHISI_Scaffold_Assembly.</title>
        <authorList>
            <person name="Stuart O.P."/>
            <person name="Cleave R."/>
            <person name="Magrath M.J.L."/>
            <person name="Mikheyev A.S."/>
        </authorList>
    </citation>
    <scope>NUCLEOTIDE SEQUENCE [LARGE SCALE GENOMIC DNA]</scope>
    <source>
        <strain evidence="7">Daus_M_001</strain>
        <tissue evidence="7">Leg muscle</tissue>
    </source>
</reference>
<dbReference type="EMBL" id="JARBHB010000004">
    <property type="protein sequence ID" value="KAJ8886124.1"/>
    <property type="molecule type" value="Genomic_DNA"/>
</dbReference>
<evidence type="ECO:0000256" key="3">
    <source>
        <dbReference type="ARBA" id="ARBA00023125"/>
    </source>
</evidence>
<keyword evidence="2" id="KW-0832">Ubl conjugation</keyword>
<evidence type="ECO:0000313" key="8">
    <source>
        <dbReference type="Proteomes" id="UP001159363"/>
    </source>
</evidence>
<keyword evidence="8" id="KW-1185">Reference proteome</keyword>
<evidence type="ECO:0000256" key="2">
    <source>
        <dbReference type="ARBA" id="ARBA00022843"/>
    </source>
</evidence>
<dbReference type="InterPro" id="IPR032392">
    <property type="entry name" value="ULD"/>
</dbReference>
<sequence length="537" mass="60085">MTNVKFTHIYVAPSQTLKRSSIPYSLLLSEVLVSSMMNRDPVFYVLESQLVVRATVAERLGCSPPTKANQAQSPAGSLRILACDKRAVRCHSRSSILISITLIGSKDLAVRAAKISSFHFSSRGSVIIKNWKPLSFDKIADGPSVTVGDILGELTTVATLRIQLYRDFFCTMKSNAWSTVTERLACSRPTNAIRVKSPAGSLRIFPCGNRAGRCRWLAGFLGDLPFPPPFHSDAAPYSPQSPSSALKTSMLSAVQISSLTHSLICIVTARYIGAPVFGEQSSGQVVFQRSLVQNHFRYWINLSCYAYHLYTRAKHGRISAHKDKRPVAFVWLQVCAYRILKYSLRENVFVKNSARPTVLSEMKEKLLRLLIAKSHNLLLSSGCPLDELQSSQKVGVLTALQQAMEKQRQHEYTQHCEYGIRFLFPCKSAIGTESVVQDVPQTLIQLQRRNFTVLYALEPASFLHWLLQRCEDIPSLTELHVSSYISNRVLTHKFGINLRALMLQSLETGKIREFNDLQARLRSLLYKCAGVNCALVV</sequence>
<dbReference type="Pfam" id="PF16534">
    <property type="entry name" value="ULD"/>
    <property type="match status" value="1"/>
</dbReference>
<organism evidence="7 8">
    <name type="scientific">Dryococelus australis</name>
    <dbReference type="NCBI Taxonomy" id="614101"/>
    <lineage>
        <taxon>Eukaryota</taxon>
        <taxon>Metazoa</taxon>
        <taxon>Ecdysozoa</taxon>
        <taxon>Arthropoda</taxon>
        <taxon>Hexapoda</taxon>
        <taxon>Insecta</taxon>
        <taxon>Pterygota</taxon>
        <taxon>Neoptera</taxon>
        <taxon>Polyneoptera</taxon>
        <taxon>Phasmatodea</taxon>
        <taxon>Verophasmatodea</taxon>
        <taxon>Anareolatae</taxon>
        <taxon>Phasmatidae</taxon>
        <taxon>Eurycanthinae</taxon>
        <taxon>Dryococelus</taxon>
    </lineage>
</organism>
<evidence type="ECO:0000256" key="5">
    <source>
        <dbReference type="ARBA" id="ARBA00023242"/>
    </source>
</evidence>
<dbReference type="Proteomes" id="UP001159363">
    <property type="component" value="Chromosome X"/>
</dbReference>
<gene>
    <name evidence="7" type="ORF">PR048_012333</name>
</gene>
<keyword evidence="5" id="KW-0539">Nucleus</keyword>
<keyword evidence="3" id="KW-0238">DNA-binding</keyword>
<evidence type="ECO:0000256" key="4">
    <source>
        <dbReference type="ARBA" id="ARBA00023155"/>
    </source>
</evidence>
<comment type="caution">
    <text evidence="7">The sequence shown here is derived from an EMBL/GenBank/DDBJ whole genome shotgun (WGS) entry which is preliminary data.</text>
</comment>
<feature type="domain" description="CMP" evidence="6">
    <location>
        <begin position="37"/>
        <end position="166"/>
    </location>
</feature>
<proteinExistence type="predicted"/>
<protein>
    <recommendedName>
        <fullName evidence="6">CMP domain-containing protein</fullName>
    </recommendedName>
</protein>
<dbReference type="InterPro" id="IPR039673">
    <property type="entry name" value="SATB1/SATB2"/>
</dbReference>
<accession>A0ABQ9HP18</accession>
<dbReference type="Gene3D" id="3.10.20.710">
    <property type="entry name" value="SATB, ubiquitin-like oligomerisation domain"/>
    <property type="match status" value="1"/>
</dbReference>
<dbReference type="PANTHER" id="PTHR15116:SF16">
    <property type="entry name" value="DEFECTIVE PROVENTRICULUS, ISOFORM A"/>
    <property type="match status" value="1"/>
</dbReference>
<evidence type="ECO:0000256" key="1">
    <source>
        <dbReference type="ARBA" id="ARBA00022737"/>
    </source>
</evidence>
<dbReference type="InterPro" id="IPR038224">
    <property type="entry name" value="SATB_ULD_sf"/>
</dbReference>
<dbReference type="PANTHER" id="PTHR15116">
    <property type="entry name" value="DNA-BINDING PROTEIN SATB FAMILY MEMBER"/>
    <property type="match status" value="1"/>
</dbReference>
<name>A0ABQ9HP18_9NEOP</name>
<keyword evidence="4" id="KW-0371">Homeobox</keyword>